<reference evidence="2" key="1">
    <citation type="submission" date="2025-08" db="UniProtKB">
        <authorList>
            <consortium name="RefSeq"/>
        </authorList>
    </citation>
    <scope>IDENTIFICATION</scope>
    <source>
        <tissue evidence="2">Leaf</tissue>
    </source>
</reference>
<dbReference type="GeneID" id="110777652"/>
<dbReference type="PANTHER" id="PTHR33710">
    <property type="entry name" value="BNAC02G09200D PROTEIN"/>
    <property type="match status" value="1"/>
</dbReference>
<gene>
    <name evidence="2" type="primary">LOC110777652</name>
</gene>
<accession>A0ABM3R356</accession>
<evidence type="ECO:0000313" key="1">
    <source>
        <dbReference type="Proteomes" id="UP000813463"/>
    </source>
</evidence>
<sequence length="290" mass="33732">MGDFNAIVSMDDRIGSPVRLHDIFPKKQCMDACQLTEVKTVGRHFTWNNKQDGESRVFTRIDRVLSNSLWDDKFPTTEAMYLPEGTYDYSPMILSTTSHNSQKKPFRFYNTWTSSSNMFRVTQKLKWIKGDLRSLNKKGYSNVEALKLVRQKQLLEISEEKATAESYRISNDNLLSFLHQTAKVQWLEKGDENSRLFHQSIKQRRKHNAIHLSRMLRTSFNPIIMERGPKLTEAHKAMLTCDLSVSDVNRVLDDIPSNKTPGLDVFNSHFFKITWETIKHDFDAAIAEFF</sequence>
<protein>
    <recommendedName>
        <fullName evidence="3">Endonuclease/exonuclease/phosphatase domain-containing protein</fullName>
    </recommendedName>
</protein>
<dbReference type="SUPFAM" id="SSF56219">
    <property type="entry name" value="DNase I-like"/>
    <property type="match status" value="1"/>
</dbReference>
<keyword evidence="1" id="KW-1185">Reference proteome</keyword>
<dbReference type="PANTHER" id="PTHR33710:SF81">
    <property type="entry name" value="ENDONUCLEASE_EXONUCLEASE_PHOSPHATASE DOMAIN-CONTAINING PROTEIN"/>
    <property type="match status" value="1"/>
</dbReference>
<organism evidence="1 2">
    <name type="scientific">Spinacia oleracea</name>
    <name type="common">Spinach</name>
    <dbReference type="NCBI Taxonomy" id="3562"/>
    <lineage>
        <taxon>Eukaryota</taxon>
        <taxon>Viridiplantae</taxon>
        <taxon>Streptophyta</taxon>
        <taxon>Embryophyta</taxon>
        <taxon>Tracheophyta</taxon>
        <taxon>Spermatophyta</taxon>
        <taxon>Magnoliopsida</taxon>
        <taxon>eudicotyledons</taxon>
        <taxon>Gunneridae</taxon>
        <taxon>Pentapetalae</taxon>
        <taxon>Caryophyllales</taxon>
        <taxon>Chenopodiaceae</taxon>
        <taxon>Chenopodioideae</taxon>
        <taxon>Anserineae</taxon>
        <taxon>Spinacia</taxon>
    </lineage>
</organism>
<dbReference type="InterPro" id="IPR036691">
    <property type="entry name" value="Endo/exonu/phosph_ase_sf"/>
</dbReference>
<dbReference type="RefSeq" id="XP_056690025.1">
    <property type="nucleotide sequence ID" value="XM_056834047.1"/>
</dbReference>
<dbReference type="Gene3D" id="3.60.10.10">
    <property type="entry name" value="Endonuclease/exonuclease/phosphatase"/>
    <property type="match status" value="1"/>
</dbReference>
<proteinExistence type="predicted"/>
<evidence type="ECO:0000313" key="2">
    <source>
        <dbReference type="RefSeq" id="XP_056690025.1"/>
    </source>
</evidence>
<name>A0ABM3R356_SPIOL</name>
<dbReference type="Proteomes" id="UP000813463">
    <property type="component" value="Unplaced"/>
</dbReference>
<evidence type="ECO:0008006" key="3">
    <source>
        <dbReference type="Google" id="ProtNLM"/>
    </source>
</evidence>